<dbReference type="InterPro" id="IPR036259">
    <property type="entry name" value="MFS_trans_sf"/>
</dbReference>
<protein>
    <submittedName>
        <fullName evidence="8">Major facilitator superfamily domain, general substrate transporter</fullName>
    </submittedName>
    <submittedName>
        <fullName evidence="7">Major facilitator superfamily transporter</fullName>
    </submittedName>
</protein>
<dbReference type="SUPFAM" id="SSF103473">
    <property type="entry name" value="MFS general substrate transporter"/>
    <property type="match status" value="1"/>
</dbReference>
<evidence type="ECO:0000256" key="6">
    <source>
        <dbReference type="SAM" id="Phobius"/>
    </source>
</evidence>
<dbReference type="AlphaFoldDB" id="A0A8S0XC36"/>
<evidence type="ECO:0000313" key="8">
    <source>
        <dbReference type="EMBL" id="CEJ08200.1"/>
    </source>
</evidence>
<keyword evidence="2" id="KW-0813">Transport</keyword>
<comment type="subcellular location">
    <subcellularLocation>
        <location evidence="1">Membrane</location>
        <topology evidence="1">Multi-pass membrane protein</topology>
    </subcellularLocation>
</comment>
<evidence type="ECO:0000313" key="9">
    <source>
        <dbReference type="Proteomes" id="UP001071230"/>
    </source>
</evidence>
<dbReference type="PANTHER" id="PTHR43791">
    <property type="entry name" value="PERMEASE-RELATED"/>
    <property type="match status" value="1"/>
</dbReference>
<dbReference type="Gene3D" id="1.20.1250.20">
    <property type="entry name" value="MFS general substrate transporter like domains"/>
    <property type="match status" value="1"/>
</dbReference>
<evidence type="ECO:0000256" key="3">
    <source>
        <dbReference type="ARBA" id="ARBA00022692"/>
    </source>
</evidence>
<keyword evidence="9" id="KW-1185">Reference proteome</keyword>
<reference evidence="7" key="2">
    <citation type="submission" date="2020-01" db="EMBL/GenBank/DDBJ databases">
        <authorList>
            <person name="Hornung B."/>
        </authorList>
    </citation>
    <scope>NUCLEOTIDE SEQUENCE</scope>
    <source>
        <strain evidence="7">PacBioINE</strain>
    </source>
</reference>
<dbReference type="GO" id="GO:0022857">
    <property type="term" value="F:transmembrane transporter activity"/>
    <property type="evidence" value="ECO:0007669"/>
    <property type="project" value="TreeGrafter"/>
</dbReference>
<evidence type="ECO:0000256" key="1">
    <source>
        <dbReference type="ARBA" id="ARBA00004141"/>
    </source>
</evidence>
<reference evidence="8" key="1">
    <citation type="submission" date="2014-11" db="EMBL/GenBank/DDBJ databases">
        <authorList>
            <person name="Hornung B.V."/>
        </authorList>
    </citation>
    <scope>NUCLEOTIDE SEQUENCE</scope>
    <source>
        <strain evidence="8">INE</strain>
    </source>
</reference>
<feature type="transmembrane region" description="Helical" evidence="6">
    <location>
        <begin position="15"/>
        <end position="35"/>
    </location>
</feature>
<accession>A0A8S0XC36</accession>
<dbReference type="Proteomes" id="UP000836597">
    <property type="component" value="Chromosome"/>
</dbReference>
<dbReference type="EMBL" id="LR746496">
    <property type="protein sequence ID" value="CAA7601956.1"/>
    <property type="molecule type" value="Genomic_DNA"/>
</dbReference>
<keyword evidence="3 6" id="KW-0812">Transmembrane</keyword>
<dbReference type="GO" id="GO:0016020">
    <property type="term" value="C:membrane"/>
    <property type="evidence" value="ECO:0007669"/>
    <property type="project" value="UniProtKB-SubCell"/>
</dbReference>
<gene>
    <name evidence="7" type="ORF">DEACI_2627</name>
    <name evidence="8" type="ORF">DEACI_2675</name>
</gene>
<dbReference type="Proteomes" id="UP001071230">
    <property type="component" value="Unassembled WGS sequence"/>
</dbReference>
<keyword evidence="5 6" id="KW-0472">Membrane</keyword>
<evidence type="ECO:0000256" key="5">
    <source>
        <dbReference type="ARBA" id="ARBA00023136"/>
    </source>
</evidence>
<keyword evidence="4 6" id="KW-1133">Transmembrane helix</keyword>
<dbReference type="EMBL" id="CDGJ01000078">
    <property type="protein sequence ID" value="CEJ08200.1"/>
    <property type="molecule type" value="Genomic_DNA"/>
</dbReference>
<dbReference type="KEGG" id="aacx:DEACI_2627"/>
<proteinExistence type="predicted"/>
<evidence type="ECO:0000256" key="4">
    <source>
        <dbReference type="ARBA" id="ARBA00022989"/>
    </source>
</evidence>
<dbReference type="PANTHER" id="PTHR43791:SF36">
    <property type="entry name" value="TRANSPORTER, PUTATIVE (AFU_ORTHOLOGUE AFUA_6G08340)-RELATED"/>
    <property type="match status" value="1"/>
</dbReference>
<feature type="transmembrane region" description="Helical" evidence="6">
    <location>
        <begin position="47"/>
        <end position="69"/>
    </location>
</feature>
<sequence length="121" mass="13754">MANYSEVEDRTIKKLWTRLIPFIFILYIVSFLDRVNLGYAALTMNKALNISSTAFGLISGIFFFGYFIFESNPGPKSEISKRISLDSSSAFMVILPPSGRYSRLLHTTLSRTRSNFPRSIL</sequence>
<organism evidence="7">
    <name type="scientific">Acididesulfobacillus acetoxydans</name>
    <dbReference type="NCBI Taxonomy" id="1561005"/>
    <lineage>
        <taxon>Bacteria</taxon>
        <taxon>Bacillati</taxon>
        <taxon>Bacillota</taxon>
        <taxon>Clostridia</taxon>
        <taxon>Eubacteriales</taxon>
        <taxon>Peptococcaceae</taxon>
        <taxon>Acididesulfobacillus</taxon>
    </lineage>
</organism>
<evidence type="ECO:0000256" key="2">
    <source>
        <dbReference type="ARBA" id="ARBA00022448"/>
    </source>
</evidence>
<evidence type="ECO:0000313" key="7">
    <source>
        <dbReference type="EMBL" id="CAA7601956.1"/>
    </source>
</evidence>
<name>A0A8S0XC36_9FIRM</name>